<feature type="chain" id="PRO_5011747868" description="Lipoprotein" evidence="1">
    <location>
        <begin position="23"/>
        <end position="132"/>
    </location>
</feature>
<organism evidence="2 3">
    <name type="scientific">Thiocapsa roseopersicina</name>
    <dbReference type="NCBI Taxonomy" id="1058"/>
    <lineage>
        <taxon>Bacteria</taxon>
        <taxon>Pseudomonadati</taxon>
        <taxon>Pseudomonadota</taxon>
        <taxon>Gammaproteobacteria</taxon>
        <taxon>Chromatiales</taxon>
        <taxon>Chromatiaceae</taxon>
        <taxon>Thiocapsa</taxon>
    </lineage>
</organism>
<dbReference type="STRING" id="1058.SAMN05421783_10521"/>
<evidence type="ECO:0000256" key="1">
    <source>
        <dbReference type="SAM" id="SignalP"/>
    </source>
</evidence>
<dbReference type="AlphaFoldDB" id="A0A1H2U929"/>
<dbReference type="Proteomes" id="UP000198816">
    <property type="component" value="Unassembled WGS sequence"/>
</dbReference>
<evidence type="ECO:0000313" key="2">
    <source>
        <dbReference type="EMBL" id="SDW52676.1"/>
    </source>
</evidence>
<dbReference type="PROSITE" id="PS51257">
    <property type="entry name" value="PROKAR_LIPOPROTEIN"/>
    <property type="match status" value="1"/>
</dbReference>
<dbReference type="EMBL" id="FNNZ01000005">
    <property type="protein sequence ID" value="SDW52676.1"/>
    <property type="molecule type" value="Genomic_DNA"/>
</dbReference>
<feature type="signal peptide" evidence="1">
    <location>
        <begin position="1"/>
        <end position="22"/>
    </location>
</feature>
<dbReference type="RefSeq" id="WP_093029541.1">
    <property type="nucleotide sequence ID" value="NZ_FNNZ01000005.1"/>
</dbReference>
<gene>
    <name evidence="2" type="ORF">SAMN05421783_10521</name>
</gene>
<keyword evidence="3" id="KW-1185">Reference proteome</keyword>
<evidence type="ECO:0008006" key="4">
    <source>
        <dbReference type="Google" id="ProtNLM"/>
    </source>
</evidence>
<reference evidence="3" key="1">
    <citation type="submission" date="2016-10" db="EMBL/GenBank/DDBJ databases">
        <authorList>
            <person name="Varghese N."/>
            <person name="Submissions S."/>
        </authorList>
    </citation>
    <scope>NUCLEOTIDE SEQUENCE [LARGE SCALE GENOMIC DNA]</scope>
    <source>
        <strain evidence="3">DSM 217</strain>
    </source>
</reference>
<proteinExistence type="predicted"/>
<sequence length="132" mass="13893">MNHSIRIGALGAAASCLLVSLAGCVEEPSVKPDMGPSTYDASGTMPCSAGAPTFDQACGWRVVRKPGGGAEIWISNIAVRDRPAYRVLTFSQGEFSACDGTPLRVTKDADQWTITANGQEHYRFADALITGG</sequence>
<evidence type="ECO:0000313" key="3">
    <source>
        <dbReference type="Proteomes" id="UP000198816"/>
    </source>
</evidence>
<name>A0A1H2U929_THIRO</name>
<dbReference type="OrthoDB" id="9773233at2"/>
<keyword evidence="1" id="KW-0732">Signal</keyword>
<accession>A0A1H2U929</accession>
<protein>
    <recommendedName>
        <fullName evidence="4">Lipoprotein</fullName>
    </recommendedName>
</protein>